<keyword evidence="4" id="KW-1185">Reference proteome</keyword>
<dbReference type="InterPro" id="IPR025164">
    <property type="entry name" value="Toastrack_DUF4097"/>
</dbReference>
<name>A0AAV9WRN3_9PEZI</name>
<gene>
    <name evidence="3" type="ORF">TWF694_005657</name>
</gene>
<dbReference type="AlphaFoldDB" id="A0AAV9WRN3"/>
<evidence type="ECO:0000313" key="3">
    <source>
        <dbReference type="EMBL" id="KAK6523988.1"/>
    </source>
</evidence>
<sequence>MVWFAKRTEGPPAAAETAGERAALLPNETYRLARRPSRSKLWLLPAITFLLIMSFLTHQCSVWYFGGNFVSEPRRFSTDLEGTDKIRFWMEGNGKLEGSLEILETPSTEPSRLEIDIFTLTWDTDGFKSVQLEDSAAGVALKCERTFQRSFFRRSMPTIKVRAKLHIQVDQVQELSISTRALDVNINLPNAKLTKASFDTISGSVISSALSKSLDTEAQTVEGKISGNFNLYDRLRLVTETGKIDAQISPQEGSDVATSDFRTATGDIKVNFEEPVGSRSFKSTVETDAGNITGKLLLGENLFVKSTSGDIKIHVAATNAAESFFRTENTSGLTKVFMAERTMGKVISYHTAEDRDVEVSYPSNWEGEIHAKVASGDIRLQGKGIEITQEFEGLVRGQEIWAEKGNPSKGRLMARATYGDVILSIGK</sequence>
<feature type="domain" description="DUF4097" evidence="2">
    <location>
        <begin position="262"/>
        <end position="381"/>
    </location>
</feature>
<evidence type="ECO:0000259" key="2">
    <source>
        <dbReference type="Pfam" id="PF13349"/>
    </source>
</evidence>
<feature type="transmembrane region" description="Helical" evidence="1">
    <location>
        <begin position="41"/>
        <end position="65"/>
    </location>
</feature>
<keyword evidence="1" id="KW-0472">Membrane</keyword>
<keyword evidence="1" id="KW-1133">Transmembrane helix</keyword>
<dbReference type="Proteomes" id="UP001365542">
    <property type="component" value="Unassembled WGS sequence"/>
</dbReference>
<dbReference type="EMBL" id="JAVHJO010000018">
    <property type="protein sequence ID" value="KAK6523988.1"/>
    <property type="molecule type" value="Genomic_DNA"/>
</dbReference>
<reference evidence="3 4" key="1">
    <citation type="submission" date="2019-10" db="EMBL/GenBank/DDBJ databases">
        <authorList>
            <person name="Palmer J.M."/>
        </authorList>
    </citation>
    <scope>NUCLEOTIDE SEQUENCE [LARGE SCALE GENOMIC DNA]</scope>
    <source>
        <strain evidence="3 4">TWF694</strain>
    </source>
</reference>
<accession>A0AAV9WRN3</accession>
<proteinExistence type="predicted"/>
<protein>
    <recommendedName>
        <fullName evidence="2">DUF4097 domain-containing protein</fullName>
    </recommendedName>
</protein>
<dbReference type="Pfam" id="PF13349">
    <property type="entry name" value="DUF4097"/>
    <property type="match status" value="1"/>
</dbReference>
<evidence type="ECO:0000256" key="1">
    <source>
        <dbReference type="SAM" id="Phobius"/>
    </source>
</evidence>
<organism evidence="3 4">
    <name type="scientific">Orbilia ellipsospora</name>
    <dbReference type="NCBI Taxonomy" id="2528407"/>
    <lineage>
        <taxon>Eukaryota</taxon>
        <taxon>Fungi</taxon>
        <taxon>Dikarya</taxon>
        <taxon>Ascomycota</taxon>
        <taxon>Pezizomycotina</taxon>
        <taxon>Orbiliomycetes</taxon>
        <taxon>Orbiliales</taxon>
        <taxon>Orbiliaceae</taxon>
        <taxon>Orbilia</taxon>
    </lineage>
</organism>
<keyword evidence="1" id="KW-0812">Transmembrane</keyword>
<evidence type="ECO:0000313" key="4">
    <source>
        <dbReference type="Proteomes" id="UP001365542"/>
    </source>
</evidence>
<comment type="caution">
    <text evidence="3">The sequence shown here is derived from an EMBL/GenBank/DDBJ whole genome shotgun (WGS) entry which is preliminary data.</text>
</comment>